<dbReference type="WormBase" id="CBG20594">
    <property type="protein sequence ID" value="CBP48888"/>
    <property type="gene ID" value="WBGene00039547"/>
</dbReference>
<organism evidence="9 10">
    <name type="scientific">Caenorhabditis briggsae</name>
    <dbReference type="NCBI Taxonomy" id="6238"/>
    <lineage>
        <taxon>Eukaryota</taxon>
        <taxon>Metazoa</taxon>
        <taxon>Ecdysozoa</taxon>
        <taxon>Nematoda</taxon>
        <taxon>Chromadorea</taxon>
        <taxon>Rhabditida</taxon>
        <taxon>Rhabditina</taxon>
        <taxon>Rhabditomorpha</taxon>
        <taxon>Rhabditoidea</taxon>
        <taxon>Rhabditidae</taxon>
        <taxon>Peloderinae</taxon>
        <taxon>Caenorhabditis</taxon>
    </lineage>
</organism>
<dbReference type="GO" id="GO:0005737">
    <property type="term" value="C:cytoplasm"/>
    <property type="evidence" value="ECO:0000318"/>
    <property type="project" value="GO_Central"/>
</dbReference>
<sequence>MSRWQKQKQQKQQQEGVTYCVYVPPHKAPPTFPATTPFGKICMPFYCWSMGATTTTRSGCNMWISAVLLLIAFSTVADSMSIPLREVILQWSDNMAPAEVLSSGYQRLSRSFNMGPDVVENCFKFSGKFSKIPKNYLIDGMDRFKWYFMKFNDSLKTAEKVSTLHAYEFEHEITVTVTSWNFTGYRVFCRYLDTDGAEIGNPYESFAYPEYIVHCPKRAGTQKIGLSVTQNGEFLPLPLVDRILKKPKYELSMCVATIYGEEPKWLMFIEMIEHYKLQGVQHFYLHIHKALEYDLKVINDYARTGEVEIHYLLERDKRTDNHWHMVNIADCLIWSRGESKWTIFADLDERILMTEYPGTILDYIKKVEGPRIGSLRFRQQWVLKTELMPKRFESKDKLIEWMPTHRWHNSSAVGPRGHTAKCIVDTSKVFIMFIHYVTEFFPGGDYVEVDVGPEKGIVRHYRDQSLGNWGQKWLKETLEFGSLRNTDYPSKYLKNLTENVIRRATYVYDNELD</sequence>
<evidence type="ECO:0000256" key="6">
    <source>
        <dbReference type="ARBA" id="ARBA00022989"/>
    </source>
</evidence>
<keyword evidence="7 8" id="KW-0472">Membrane</keyword>
<dbReference type="PANTHER" id="PTHR21461:SF7">
    <property type="entry name" value="GLYCOSYLTRANSFERASE FAMILY 92 PROTEIN"/>
    <property type="match status" value="1"/>
</dbReference>
<protein>
    <recommendedName>
        <fullName evidence="8">Glycosyltransferase family 92 protein</fullName>
        <ecNumber evidence="8">2.4.1.-</ecNumber>
    </recommendedName>
</protein>
<evidence type="ECO:0000256" key="2">
    <source>
        <dbReference type="ARBA" id="ARBA00007647"/>
    </source>
</evidence>
<dbReference type="InterPro" id="IPR008166">
    <property type="entry name" value="Glyco_transf_92"/>
</dbReference>
<gene>
    <name evidence="9 11" type="ORF">CBG20594</name>
    <name evidence="9" type="ORF">CBG_20594</name>
</gene>
<keyword evidence="10" id="KW-1185">Reference proteome</keyword>
<evidence type="ECO:0000256" key="5">
    <source>
        <dbReference type="ARBA" id="ARBA00022692"/>
    </source>
</evidence>
<dbReference type="Proteomes" id="UP000008549">
    <property type="component" value="Unassembled WGS sequence"/>
</dbReference>
<dbReference type="OMA" id="YRVFCRY"/>
<dbReference type="KEGG" id="cbr:CBG_20594"/>
<dbReference type="AlphaFoldDB" id="A8XY59"/>
<dbReference type="Pfam" id="PF01697">
    <property type="entry name" value="Glyco_transf_92"/>
    <property type="match status" value="1"/>
</dbReference>
<reference evidence="9 10" key="1">
    <citation type="journal article" date="2003" name="PLoS Biol.">
        <title>The genome sequence of Caenorhabditis briggsae: a platform for comparative genomics.</title>
        <authorList>
            <person name="Stein L.D."/>
            <person name="Bao Z."/>
            <person name="Blasiar D."/>
            <person name="Blumenthal T."/>
            <person name="Brent M.R."/>
            <person name="Chen N."/>
            <person name="Chinwalla A."/>
            <person name="Clarke L."/>
            <person name="Clee C."/>
            <person name="Coghlan A."/>
            <person name="Coulson A."/>
            <person name="D'Eustachio P."/>
            <person name="Fitch D.H."/>
            <person name="Fulton L.A."/>
            <person name="Fulton R.E."/>
            <person name="Griffiths-Jones S."/>
            <person name="Harris T.W."/>
            <person name="Hillier L.W."/>
            <person name="Kamath R."/>
            <person name="Kuwabara P.E."/>
            <person name="Mardis E.R."/>
            <person name="Marra M.A."/>
            <person name="Miner T.L."/>
            <person name="Minx P."/>
            <person name="Mullikin J.C."/>
            <person name="Plumb R.W."/>
            <person name="Rogers J."/>
            <person name="Schein J.E."/>
            <person name="Sohrmann M."/>
            <person name="Spieth J."/>
            <person name="Stajich J.E."/>
            <person name="Wei C."/>
            <person name="Willey D."/>
            <person name="Wilson R.K."/>
            <person name="Durbin R."/>
            <person name="Waterston R.H."/>
        </authorList>
    </citation>
    <scope>NUCLEOTIDE SEQUENCE [LARGE SCALE GENOMIC DNA]</scope>
    <source>
        <strain evidence="9 10">AF16</strain>
    </source>
</reference>
<dbReference type="EC" id="2.4.1.-" evidence="8"/>
<evidence type="ECO:0000256" key="1">
    <source>
        <dbReference type="ARBA" id="ARBA00004167"/>
    </source>
</evidence>
<name>A8XY59_CAEBR</name>
<dbReference type="HOGENOM" id="CLU_008031_4_0_1"/>
<evidence type="ECO:0000256" key="4">
    <source>
        <dbReference type="ARBA" id="ARBA00022679"/>
    </source>
</evidence>
<dbReference type="PANTHER" id="PTHR21461">
    <property type="entry name" value="GLYCOSYLTRANSFERASE FAMILY 92 PROTEIN"/>
    <property type="match status" value="1"/>
</dbReference>
<dbReference type="InParanoid" id="A8XY59"/>
<evidence type="ECO:0000313" key="9">
    <source>
        <dbReference type="EMBL" id="CAP37576.2"/>
    </source>
</evidence>
<feature type="transmembrane region" description="Helical" evidence="8">
    <location>
        <begin position="60"/>
        <end position="77"/>
    </location>
</feature>
<reference evidence="9 10" key="2">
    <citation type="journal article" date="2011" name="PLoS Genet.">
        <title>Caenorhabditis briggsae recombinant inbred line genotypes reveal inter-strain incompatibility and the evolution of recombination.</title>
        <authorList>
            <person name="Ross J.A."/>
            <person name="Koboldt D.C."/>
            <person name="Staisch J.E."/>
            <person name="Chamberlin H.M."/>
            <person name="Gupta B.P."/>
            <person name="Miller R.D."/>
            <person name="Baird S.E."/>
            <person name="Haag E.S."/>
        </authorList>
    </citation>
    <scope>NUCLEOTIDE SEQUENCE [LARGE SCALE GENOMIC DNA]</scope>
    <source>
        <strain evidence="9 10">AF16</strain>
    </source>
</reference>
<evidence type="ECO:0000256" key="8">
    <source>
        <dbReference type="RuleBase" id="RU366017"/>
    </source>
</evidence>
<dbReference type="RefSeq" id="XP_002635603.2">
    <property type="nucleotide sequence ID" value="XM_002635557.2"/>
</dbReference>
<accession>A8XY59</accession>
<dbReference type="eggNOG" id="KOG4735">
    <property type="taxonomic scope" value="Eukaryota"/>
</dbReference>
<dbReference type="CTD" id="8577598"/>
<dbReference type="EMBL" id="HE601305">
    <property type="protein sequence ID" value="CAP37576.2"/>
    <property type="molecule type" value="Genomic_DNA"/>
</dbReference>
<comment type="subcellular location">
    <subcellularLocation>
        <location evidence="1">Membrane</location>
        <topology evidence="1">Single-pass membrane protein</topology>
    </subcellularLocation>
</comment>
<keyword evidence="3 8" id="KW-0328">Glycosyltransferase</keyword>
<keyword evidence="6 8" id="KW-1133">Transmembrane helix</keyword>
<evidence type="ECO:0000256" key="3">
    <source>
        <dbReference type="ARBA" id="ARBA00022676"/>
    </source>
</evidence>
<dbReference type="GO" id="GO:0016757">
    <property type="term" value="F:glycosyltransferase activity"/>
    <property type="evidence" value="ECO:0000318"/>
    <property type="project" value="GO_Central"/>
</dbReference>
<dbReference type="FunCoup" id="A8XY59">
    <property type="interactions" value="8"/>
</dbReference>
<evidence type="ECO:0000313" key="11">
    <source>
        <dbReference type="WormBase" id="CBG20594"/>
    </source>
</evidence>
<comment type="similarity">
    <text evidence="2 8">Belongs to the glycosyltransferase 92 family.</text>
</comment>
<evidence type="ECO:0000256" key="7">
    <source>
        <dbReference type="ARBA" id="ARBA00023136"/>
    </source>
</evidence>
<keyword evidence="4 8" id="KW-0808">Transferase</keyword>
<dbReference type="GO" id="GO:0016020">
    <property type="term" value="C:membrane"/>
    <property type="evidence" value="ECO:0007669"/>
    <property type="project" value="UniProtKB-SubCell"/>
</dbReference>
<dbReference type="CAZy" id="GT92">
    <property type="family name" value="Glycosyltransferase Family 92"/>
</dbReference>
<keyword evidence="5 8" id="KW-0812">Transmembrane</keyword>
<proteinExistence type="inferred from homology"/>
<evidence type="ECO:0000313" key="10">
    <source>
        <dbReference type="Proteomes" id="UP000008549"/>
    </source>
</evidence>
<dbReference type="GeneID" id="8577598"/>